<accession>A0A1B9QS85</accession>
<dbReference type="Proteomes" id="UP000093173">
    <property type="component" value="Unassembled WGS sequence"/>
</dbReference>
<keyword evidence="4" id="KW-1185">Reference proteome</keyword>
<comment type="caution">
    <text evidence="3">The sequence shown here is derived from an EMBL/GenBank/DDBJ whole genome shotgun (WGS) entry which is preliminary data.</text>
</comment>
<proteinExistence type="predicted"/>
<feature type="transmembrane region" description="Helical" evidence="1">
    <location>
        <begin position="60"/>
        <end position="81"/>
    </location>
</feature>
<evidence type="ECO:0000313" key="4">
    <source>
        <dbReference type="Proteomes" id="UP000093173"/>
    </source>
</evidence>
<sequence>MNNQTQSIETPKHKGNFWMFFIPSLVGLFLFMAPISYDGNLTIPVAVLAKSIQALFGDHLVAIIASIIAFMAIASLVYKVYQPTFIKNNAFLHGLFSPSPLWLAVRLVGGCAVLMTFFQVGPTAIWEENTGGLVLEGLLPTLFSVFIFAGLLLPLLLNFGLLELFGTLLSKIMRPVFNLPGRSAIDCMASWLGDGSVGILLTSKQYENKFYTQREAVVVGTTFSAVSITFSLVVIAQVELEHLFLPFYGAVCLAGLVAAIIIPRLPPLSRKKDTFIDGSERDKDADAIPAGHSTFSWGLELALTKAGQVTSLKSVFGEGVKNAIDMVFGVLPVVMGLGTVALVIAEYTSVFSVLGQPFIPFLELLGIPEAAQASQTIVVGFADMFIPAILAASIESEMTRFVIAAMSVTQLIYMSEVGALLLGSRIPVNIFELFAIFILRTLITLPVIAGVAHIIF</sequence>
<feature type="transmembrane region" description="Helical" evidence="1">
    <location>
        <begin position="216"/>
        <end position="237"/>
    </location>
</feature>
<evidence type="ECO:0000313" key="3">
    <source>
        <dbReference type="EMBL" id="OCH68755.1"/>
    </source>
</evidence>
<keyword evidence="1" id="KW-1133">Transmembrane helix</keyword>
<protein>
    <recommendedName>
        <fullName evidence="2">Nucleoside transporter/FeoB GTPase Gate domain-containing protein</fullName>
    </recommendedName>
</protein>
<dbReference type="RefSeq" id="WP_017041940.1">
    <property type="nucleotide sequence ID" value="NZ_JBNGCH010001015.1"/>
</dbReference>
<feature type="transmembrane region" description="Helical" evidence="1">
    <location>
        <begin position="434"/>
        <end position="455"/>
    </location>
</feature>
<feature type="transmembrane region" description="Helical" evidence="1">
    <location>
        <begin position="323"/>
        <end position="345"/>
    </location>
</feature>
<dbReference type="InterPro" id="IPR011642">
    <property type="entry name" value="Gate_dom"/>
</dbReference>
<dbReference type="Pfam" id="PF07670">
    <property type="entry name" value="Gate"/>
    <property type="match status" value="1"/>
</dbReference>
<keyword evidence="1" id="KW-0812">Transmembrane</keyword>
<organism evidence="3 4">
    <name type="scientific">Vibrio genomosp. F10</name>
    <dbReference type="NCBI Taxonomy" id="723171"/>
    <lineage>
        <taxon>Bacteria</taxon>
        <taxon>Pseudomonadati</taxon>
        <taxon>Pseudomonadota</taxon>
        <taxon>Gammaproteobacteria</taxon>
        <taxon>Vibrionales</taxon>
        <taxon>Vibrionaceae</taxon>
        <taxon>Vibrio</taxon>
    </lineage>
</organism>
<evidence type="ECO:0000259" key="2">
    <source>
        <dbReference type="Pfam" id="PF07670"/>
    </source>
</evidence>
<gene>
    <name evidence="3" type="ORF">A6E14_16470</name>
</gene>
<feature type="transmembrane region" description="Helical" evidence="1">
    <location>
        <begin position="17"/>
        <end position="37"/>
    </location>
</feature>
<reference evidence="4" key="1">
    <citation type="submission" date="2016-06" db="EMBL/GenBank/DDBJ databases">
        <authorList>
            <person name="Hehemann J.-H."/>
            <person name="Arevalo P."/>
            <person name="Datta M.S."/>
            <person name="Polz M.F."/>
        </authorList>
    </citation>
    <scope>NUCLEOTIDE SEQUENCE [LARGE SCALE GENOMIC DNA]</scope>
    <source>
        <strain evidence="4">9CSC122</strain>
    </source>
</reference>
<feature type="transmembrane region" description="Helical" evidence="1">
    <location>
        <begin position="401"/>
        <end position="422"/>
    </location>
</feature>
<dbReference type="EMBL" id="MAJZ01001015">
    <property type="protein sequence ID" value="OCH68755.1"/>
    <property type="molecule type" value="Genomic_DNA"/>
</dbReference>
<feature type="domain" description="Nucleoside transporter/FeoB GTPase Gate" evidence="2">
    <location>
        <begin position="141"/>
        <end position="236"/>
    </location>
</feature>
<feature type="transmembrane region" description="Helical" evidence="1">
    <location>
        <begin position="101"/>
        <end position="121"/>
    </location>
</feature>
<feature type="transmembrane region" description="Helical" evidence="1">
    <location>
        <begin position="141"/>
        <end position="165"/>
    </location>
</feature>
<dbReference type="AlphaFoldDB" id="A0A1B9QS85"/>
<feature type="transmembrane region" description="Helical" evidence="1">
    <location>
        <begin position="373"/>
        <end position="394"/>
    </location>
</feature>
<feature type="transmembrane region" description="Helical" evidence="1">
    <location>
        <begin position="243"/>
        <end position="262"/>
    </location>
</feature>
<name>A0A1B9QS85_9VIBR</name>
<keyword evidence="1" id="KW-0472">Membrane</keyword>
<evidence type="ECO:0000256" key="1">
    <source>
        <dbReference type="SAM" id="Phobius"/>
    </source>
</evidence>